<feature type="region of interest" description="Disordered" evidence="1">
    <location>
        <begin position="103"/>
        <end position="165"/>
    </location>
</feature>
<evidence type="ECO:0000313" key="2">
    <source>
        <dbReference type="EMBL" id="EPS30487.1"/>
    </source>
</evidence>
<organism evidence="2 3">
    <name type="scientific">Penicillium oxalicum (strain 114-2 / CGMCC 5302)</name>
    <name type="common">Penicillium decumbens</name>
    <dbReference type="NCBI Taxonomy" id="933388"/>
    <lineage>
        <taxon>Eukaryota</taxon>
        <taxon>Fungi</taxon>
        <taxon>Dikarya</taxon>
        <taxon>Ascomycota</taxon>
        <taxon>Pezizomycotina</taxon>
        <taxon>Eurotiomycetes</taxon>
        <taxon>Eurotiomycetidae</taxon>
        <taxon>Eurotiales</taxon>
        <taxon>Aspergillaceae</taxon>
        <taxon>Penicillium</taxon>
    </lineage>
</organism>
<dbReference type="HOGENOM" id="CLU_108585_0_0_1"/>
<feature type="compositionally biased region" description="Polar residues" evidence="1">
    <location>
        <begin position="20"/>
        <end position="40"/>
    </location>
</feature>
<feature type="compositionally biased region" description="Basic residues" evidence="1">
    <location>
        <begin position="209"/>
        <end position="219"/>
    </location>
</feature>
<sequence>MSFLAGLCGCFTSKDVKPKPTSSRPEMQMRPSHSVTRSGVQTGNFILNERGEIVRATSPLDRHLGHVPPYGDDADSRGYASVVPLPQYTPRPMSVHEKTLEAHLRDPPMSSDSSSLYPDEKQGHGNDDETTSDSSSVFSYPSSFGNTSTATRETPPPPYSPRHSVMIGRSRATSVSSAVAVAVCPPAPARLHGACRTAAPSEIDDQSIRRHRRGSWQSR</sequence>
<evidence type="ECO:0000313" key="3">
    <source>
        <dbReference type="Proteomes" id="UP000019376"/>
    </source>
</evidence>
<dbReference type="STRING" id="933388.S8B714"/>
<name>S8B714_PENO1</name>
<proteinExistence type="predicted"/>
<feature type="compositionally biased region" description="Basic and acidic residues" evidence="1">
    <location>
        <begin position="118"/>
        <end position="127"/>
    </location>
</feature>
<accession>S8B714</accession>
<protein>
    <submittedName>
        <fullName evidence="2">Uncharacterized protein</fullName>
    </submittedName>
</protein>
<dbReference type="eggNOG" id="ENOG502RAXE">
    <property type="taxonomic scope" value="Eukaryota"/>
</dbReference>
<dbReference type="Proteomes" id="UP000019376">
    <property type="component" value="Unassembled WGS sequence"/>
</dbReference>
<feature type="compositionally biased region" description="Low complexity" evidence="1">
    <location>
        <begin position="132"/>
        <end position="143"/>
    </location>
</feature>
<evidence type="ECO:0000256" key="1">
    <source>
        <dbReference type="SAM" id="MobiDB-lite"/>
    </source>
</evidence>
<dbReference type="PhylomeDB" id="S8B714"/>
<dbReference type="EMBL" id="KB644412">
    <property type="protein sequence ID" value="EPS30487.1"/>
    <property type="molecule type" value="Genomic_DNA"/>
</dbReference>
<dbReference type="OrthoDB" id="4508018at2759"/>
<keyword evidence="3" id="KW-1185">Reference proteome</keyword>
<feature type="region of interest" description="Disordered" evidence="1">
    <location>
        <begin position="15"/>
        <end position="40"/>
    </location>
</feature>
<dbReference type="AlphaFoldDB" id="S8B714"/>
<reference evidence="2 3" key="1">
    <citation type="journal article" date="2013" name="PLoS ONE">
        <title>Genomic and secretomic analyses reveal unique features of the lignocellulolytic enzyme system of Penicillium decumbens.</title>
        <authorList>
            <person name="Liu G."/>
            <person name="Zhang L."/>
            <person name="Wei X."/>
            <person name="Zou G."/>
            <person name="Qin Y."/>
            <person name="Ma L."/>
            <person name="Li J."/>
            <person name="Zheng H."/>
            <person name="Wang S."/>
            <person name="Wang C."/>
            <person name="Xun L."/>
            <person name="Zhao G.-P."/>
            <person name="Zhou Z."/>
            <person name="Qu Y."/>
        </authorList>
    </citation>
    <scope>NUCLEOTIDE SEQUENCE [LARGE SCALE GENOMIC DNA]</scope>
    <source>
        <strain evidence="3">114-2 / CGMCC 5302</strain>
    </source>
</reference>
<feature type="region of interest" description="Disordered" evidence="1">
    <location>
        <begin position="197"/>
        <end position="219"/>
    </location>
</feature>
<gene>
    <name evidence="2" type="ORF">PDE_05438</name>
</gene>